<dbReference type="Gene3D" id="3.40.50.300">
    <property type="entry name" value="P-loop containing nucleotide triphosphate hydrolases"/>
    <property type="match status" value="1"/>
</dbReference>
<organism evidence="6 7">
    <name type="scientific">Helicobacter mastomyrinus</name>
    <dbReference type="NCBI Taxonomy" id="287948"/>
    <lineage>
        <taxon>Bacteria</taxon>
        <taxon>Pseudomonadati</taxon>
        <taxon>Campylobacterota</taxon>
        <taxon>Epsilonproteobacteria</taxon>
        <taxon>Campylobacterales</taxon>
        <taxon>Helicobacteraceae</taxon>
        <taxon>Helicobacter</taxon>
    </lineage>
</organism>
<dbReference type="RefSeq" id="WP_343353574.1">
    <property type="nucleotide sequence ID" value="NZ_CP145316.1"/>
</dbReference>
<feature type="domain" description="ABC transporter" evidence="5">
    <location>
        <begin position="4"/>
        <end position="231"/>
    </location>
</feature>
<dbReference type="PANTHER" id="PTHR42734:SF17">
    <property type="entry name" value="METAL TRANSPORT SYSTEM ATP-BINDING PROTEIN TM_0124-RELATED"/>
    <property type="match status" value="1"/>
</dbReference>
<keyword evidence="4 6" id="KW-0067">ATP-binding</keyword>
<dbReference type="PROSITE" id="PS00211">
    <property type="entry name" value="ABC_TRANSPORTER_1"/>
    <property type="match status" value="1"/>
</dbReference>
<comment type="similarity">
    <text evidence="1">Belongs to the ABC transporter superfamily.</text>
</comment>
<evidence type="ECO:0000256" key="2">
    <source>
        <dbReference type="ARBA" id="ARBA00022448"/>
    </source>
</evidence>
<dbReference type="CDD" id="cd03235">
    <property type="entry name" value="ABC_Metallic_Cations"/>
    <property type="match status" value="1"/>
</dbReference>
<evidence type="ECO:0000313" key="6">
    <source>
        <dbReference type="EMBL" id="XAM18074.1"/>
    </source>
</evidence>
<protein>
    <submittedName>
        <fullName evidence="6">ABC transporter ATP-binding protein</fullName>
    </submittedName>
</protein>
<dbReference type="InterPro" id="IPR050153">
    <property type="entry name" value="Metal_Ion_Import_ABC"/>
</dbReference>
<evidence type="ECO:0000256" key="4">
    <source>
        <dbReference type="ARBA" id="ARBA00022840"/>
    </source>
</evidence>
<dbReference type="GO" id="GO:0005524">
    <property type="term" value="F:ATP binding"/>
    <property type="evidence" value="ECO:0007669"/>
    <property type="project" value="UniProtKB-KW"/>
</dbReference>
<dbReference type="SUPFAM" id="SSF52540">
    <property type="entry name" value="P-loop containing nucleoside triphosphate hydrolases"/>
    <property type="match status" value="1"/>
</dbReference>
<proteinExistence type="inferred from homology"/>
<name>A0ABZ3F4H0_9HELI</name>
<dbReference type="PROSITE" id="PS50893">
    <property type="entry name" value="ABC_TRANSPORTER_2"/>
    <property type="match status" value="1"/>
</dbReference>
<dbReference type="PANTHER" id="PTHR42734">
    <property type="entry name" value="METAL TRANSPORT SYSTEM ATP-BINDING PROTEIN TM_0124-RELATED"/>
    <property type="match status" value="1"/>
</dbReference>
<dbReference type="InterPro" id="IPR017871">
    <property type="entry name" value="ABC_transporter-like_CS"/>
</dbReference>
<evidence type="ECO:0000313" key="7">
    <source>
        <dbReference type="Proteomes" id="UP001434737"/>
    </source>
</evidence>
<keyword evidence="2" id="KW-0813">Transport</keyword>
<sequence length="262" mass="28880">MSLLDIKNLSFAYTSHNVLENVNFEVQDGDFWAIIGPNGGGKSTLVRLILGLLKAQSGSISFAQGMELTQIGYVPQNTNFNMNFPICVRDVITLGLLKPSILGFRVRKHLKAVQDAMEQLHIAHLAQKPINALSGGERQKVLIARALVNRTRLLILDEPTASVDVKAQGEIYELLLKLNKHISIIVVSHDISFILGYAKKVLYVNKYALTHNILQCDLDLKGHICEVDILNSFAQKVQNLSEDSQLNVSLAPQTNAKEAANG</sequence>
<evidence type="ECO:0000256" key="1">
    <source>
        <dbReference type="ARBA" id="ARBA00005417"/>
    </source>
</evidence>
<gene>
    <name evidence="6" type="ORF">V3I05_10390</name>
</gene>
<keyword evidence="3" id="KW-0547">Nucleotide-binding</keyword>
<dbReference type="InterPro" id="IPR003593">
    <property type="entry name" value="AAA+_ATPase"/>
</dbReference>
<dbReference type="Pfam" id="PF00005">
    <property type="entry name" value="ABC_tran"/>
    <property type="match status" value="1"/>
</dbReference>
<dbReference type="InterPro" id="IPR027417">
    <property type="entry name" value="P-loop_NTPase"/>
</dbReference>
<dbReference type="EMBL" id="CP145316">
    <property type="protein sequence ID" value="XAM18074.1"/>
    <property type="molecule type" value="Genomic_DNA"/>
</dbReference>
<dbReference type="SMART" id="SM00382">
    <property type="entry name" value="AAA"/>
    <property type="match status" value="1"/>
</dbReference>
<evidence type="ECO:0000259" key="5">
    <source>
        <dbReference type="PROSITE" id="PS50893"/>
    </source>
</evidence>
<reference evidence="6 7" key="1">
    <citation type="submission" date="2024-02" db="EMBL/GenBank/DDBJ databases">
        <title>Genome and pathogenicity analysis of Helicobacter mastomyrinus isolated from mice.</title>
        <authorList>
            <person name="Zhu L."/>
        </authorList>
    </citation>
    <scope>NUCLEOTIDE SEQUENCE [LARGE SCALE GENOMIC DNA]</scope>
    <source>
        <strain evidence="6 7">Hm-17</strain>
    </source>
</reference>
<evidence type="ECO:0000256" key="3">
    <source>
        <dbReference type="ARBA" id="ARBA00022741"/>
    </source>
</evidence>
<keyword evidence="7" id="KW-1185">Reference proteome</keyword>
<dbReference type="Proteomes" id="UP001434737">
    <property type="component" value="Chromosome"/>
</dbReference>
<dbReference type="InterPro" id="IPR003439">
    <property type="entry name" value="ABC_transporter-like_ATP-bd"/>
</dbReference>
<accession>A0ABZ3F4H0</accession>